<evidence type="ECO:0000259" key="3">
    <source>
        <dbReference type="Pfam" id="PF14372"/>
    </source>
</evidence>
<keyword evidence="5" id="KW-1185">Reference proteome</keyword>
<dbReference type="SUPFAM" id="SSF53098">
    <property type="entry name" value="Ribonuclease H-like"/>
    <property type="match status" value="1"/>
</dbReference>
<sequence length="435" mass="50407">MVVTMHLIDKSLVLHSRIMRFIHVLSPHDATSFGKQLVTCFYDWNVDRKLFAITVDNCSTNDCMIEKIKNKFGDALLLGGRLFHMRCCAHILNLVVRDGLKVIANGIEKIRDSICFWIASSKRIEAFENAANQLKIKYSKKLVLDCPTRWNSTYFMLSVALNYKDVFIRVQHFEPQYKCLPEELEWQLTTIMVEHLKPFYKLTEFFSGTKYPTANMVFHMICKVRKTMNGWLNSHNIEIQAMARGMIAKFDKYWRDIPGVMAVAVVLDPRYKMLLVDFHFSKIYGSSASRQREIVHKLLKDLIKEYELGSSFVEQLDDSSLDHSFDMFGGDEEFELYKSQVVSSINKSELERYLDEQVENNSSDFDILSWWKGNKGKYLILAKIARDILAIPVSTVASESAFSAGGRFLSPHRRRLRPDTLKALMCTQNWIWAPI</sequence>
<dbReference type="InterPro" id="IPR008906">
    <property type="entry name" value="HATC_C_dom"/>
</dbReference>
<dbReference type="InterPro" id="IPR012337">
    <property type="entry name" value="RNaseH-like_sf"/>
</dbReference>
<name>A0AAD9TTT3_9ROSI</name>
<dbReference type="InterPro" id="IPR052035">
    <property type="entry name" value="ZnF_BED_domain_contain"/>
</dbReference>
<dbReference type="AlphaFoldDB" id="A0AAD9TTT3"/>
<evidence type="ECO:0000313" key="4">
    <source>
        <dbReference type="EMBL" id="KAK2642101.1"/>
    </source>
</evidence>
<evidence type="ECO:0008006" key="6">
    <source>
        <dbReference type="Google" id="ProtNLM"/>
    </source>
</evidence>
<dbReference type="PANTHER" id="PTHR46481:SF11">
    <property type="entry name" value="ZINC FINGER BED DOMAIN-CONTAINING PROTEIN RICESLEEPER 2-LIKE"/>
    <property type="match status" value="1"/>
</dbReference>
<dbReference type="Pfam" id="PF14372">
    <property type="entry name" value="hAT-like_RNase-H"/>
    <property type="match status" value="1"/>
</dbReference>
<proteinExistence type="predicted"/>
<evidence type="ECO:0000256" key="1">
    <source>
        <dbReference type="ARBA" id="ARBA00023125"/>
    </source>
</evidence>
<dbReference type="EMBL" id="JANJYI010000007">
    <property type="protein sequence ID" value="KAK2642101.1"/>
    <property type="molecule type" value="Genomic_DNA"/>
</dbReference>
<dbReference type="InterPro" id="IPR025525">
    <property type="entry name" value="hAT-like_transposase_RNase-H"/>
</dbReference>
<accession>A0AAD9TTT3</accession>
<feature type="domain" description="hAT-like transposase RNase-H fold" evidence="3">
    <location>
        <begin position="207"/>
        <end position="306"/>
    </location>
</feature>
<dbReference type="PANTHER" id="PTHR46481">
    <property type="entry name" value="ZINC FINGER BED DOMAIN-CONTAINING PROTEIN 4"/>
    <property type="match status" value="1"/>
</dbReference>
<protein>
    <recommendedName>
        <fullName evidence="6">Transposase</fullName>
    </recommendedName>
</protein>
<gene>
    <name evidence="4" type="ORF">Ddye_023864</name>
</gene>
<reference evidence="4" key="1">
    <citation type="journal article" date="2023" name="Plant J.">
        <title>Genome sequences and population genomics provide insights into the demographic history, inbreeding, and mutation load of two 'living fossil' tree species of Dipteronia.</title>
        <authorList>
            <person name="Feng Y."/>
            <person name="Comes H.P."/>
            <person name="Chen J."/>
            <person name="Zhu S."/>
            <person name="Lu R."/>
            <person name="Zhang X."/>
            <person name="Li P."/>
            <person name="Qiu J."/>
            <person name="Olsen K.M."/>
            <person name="Qiu Y."/>
        </authorList>
    </citation>
    <scope>NUCLEOTIDE SEQUENCE</scope>
    <source>
        <strain evidence="4">KIB01</strain>
    </source>
</reference>
<organism evidence="4 5">
    <name type="scientific">Dipteronia dyeriana</name>
    <dbReference type="NCBI Taxonomy" id="168575"/>
    <lineage>
        <taxon>Eukaryota</taxon>
        <taxon>Viridiplantae</taxon>
        <taxon>Streptophyta</taxon>
        <taxon>Embryophyta</taxon>
        <taxon>Tracheophyta</taxon>
        <taxon>Spermatophyta</taxon>
        <taxon>Magnoliopsida</taxon>
        <taxon>eudicotyledons</taxon>
        <taxon>Gunneridae</taxon>
        <taxon>Pentapetalae</taxon>
        <taxon>rosids</taxon>
        <taxon>malvids</taxon>
        <taxon>Sapindales</taxon>
        <taxon>Sapindaceae</taxon>
        <taxon>Hippocastanoideae</taxon>
        <taxon>Acereae</taxon>
        <taxon>Dipteronia</taxon>
    </lineage>
</organism>
<feature type="domain" description="HAT C-terminal dimerisation" evidence="2">
    <location>
        <begin position="349"/>
        <end position="431"/>
    </location>
</feature>
<keyword evidence="1" id="KW-0238">DNA-binding</keyword>
<dbReference type="GO" id="GO:0003677">
    <property type="term" value="F:DNA binding"/>
    <property type="evidence" value="ECO:0007669"/>
    <property type="project" value="UniProtKB-KW"/>
</dbReference>
<evidence type="ECO:0000259" key="2">
    <source>
        <dbReference type="Pfam" id="PF05699"/>
    </source>
</evidence>
<evidence type="ECO:0000313" key="5">
    <source>
        <dbReference type="Proteomes" id="UP001280121"/>
    </source>
</evidence>
<comment type="caution">
    <text evidence="4">The sequence shown here is derived from an EMBL/GenBank/DDBJ whole genome shotgun (WGS) entry which is preliminary data.</text>
</comment>
<dbReference type="GO" id="GO:0046983">
    <property type="term" value="F:protein dimerization activity"/>
    <property type="evidence" value="ECO:0007669"/>
    <property type="project" value="InterPro"/>
</dbReference>
<dbReference type="Pfam" id="PF05699">
    <property type="entry name" value="Dimer_Tnp_hAT"/>
    <property type="match status" value="1"/>
</dbReference>
<dbReference type="Proteomes" id="UP001280121">
    <property type="component" value="Unassembled WGS sequence"/>
</dbReference>